<comment type="PTM">
    <text evidence="6">Binds 1 heme c group covalently per subunit.</text>
</comment>
<dbReference type="PIRSF" id="PIRSF000025">
    <property type="entry name" value="Cytc_Bsub_c550"/>
    <property type="match status" value="1"/>
</dbReference>
<dbReference type="GO" id="GO:0016020">
    <property type="term" value="C:membrane"/>
    <property type="evidence" value="ECO:0007669"/>
    <property type="project" value="InterPro"/>
</dbReference>
<feature type="binding site" description="axial binding residue" evidence="7">
    <location>
        <position position="62"/>
    </location>
    <ligand>
        <name>heme c</name>
        <dbReference type="ChEBI" id="CHEBI:61717"/>
    </ligand>
    <ligandPart>
        <name>Fe</name>
        <dbReference type="ChEBI" id="CHEBI:18248"/>
    </ligandPart>
</feature>
<evidence type="ECO:0000256" key="3">
    <source>
        <dbReference type="ARBA" id="ARBA00022723"/>
    </source>
</evidence>
<keyword evidence="3 7" id="KW-0479">Metal-binding</keyword>
<dbReference type="GO" id="GO:0020037">
    <property type="term" value="F:heme binding"/>
    <property type="evidence" value="ECO:0007669"/>
    <property type="project" value="InterPro"/>
</dbReference>
<feature type="binding site" description="covalent" evidence="6">
    <location>
        <position position="58"/>
    </location>
    <ligand>
        <name>heme c</name>
        <dbReference type="ChEBI" id="CHEBI:61717"/>
    </ligand>
</feature>
<dbReference type="InterPro" id="IPR012218">
    <property type="entry name" value="Cyt_c_BACSU-c550-type"/>
</dbReference>
<accession>A0A927BVR7</accession>
<dbReference type="PANTHER" id="PTHR37823">
    <property type="entry name" value="CYTOCHROME C-553-LIKE"/>
    <property type="match status" value="1"/>
</dbReference>
<feature type="binding site" description="axial binding residue" evidence="7">
    <location>
        <position position="97"/>
    </location>
    <ligand>
        <name>heme c</name>
        <dbReference type="ChEBI" id="CHEBI:61717"/>
    </ligand>
    <ligandPart>
        <name>Fe</name>
        <dbReference type="ChEBI" id="CHEBI:18248"/>
    </ligandPart>
</feature>
<evidence type="ECO:0000256" key="7">
    <source>
        <dbReference type="PIRSR" id="PIRSR000025-2"/>
    </source>
</evidence>
<dbReference type="EMBL" id="JACXIZ010000044">
    <property type="protein sequence ID" value="MBD2847738.1"/>
    <property type="molecule type" value="Genomic_DNA"/>
</dbReference>
<comment type="caution">
    <text evidence="9">The sequence shown here is derived from an EMBL/GenBank/DDBJ whole genome shotgun (WGS) entry which is preliminary data.</text>
</comment>
<feature type="binding site" description="covalent" evidence="6">
    <location>
        <position position="61"/>
    </location>
    <ligand>
        <name>heme c</name>
        <dbReference type="ChEBI" id="CHEBI:61717"/>
    </ligand>
</feature>
<evidence type="ECO:0000313" key="9">
    <source>
        <dbReference type="EMBL" id="MBD2847738.1"/>
    </source>
</evidence>
<dbReference type="Gene3D" id="1.10.760.10">
    <property type="entry name" value="Cytochrome c-like domain"/>
    <property type="match status" value="1"/>
</dbReference>
<keyword evidence="2 6" id="KW-0349">Heme</keyword>
<dbReference type="GO" id="GO:0005506">
    <property type="term" value="F:iron ion binding"/>
    <property type="evidence" value="ECO:0007669"/>
    <property type="project" value="InterPro"/>
</dbReference>
<evidence type="ECO:0000256" key="1">
    <source>
        <dbReference type="ARBA" id="ARBA00022448"/>
    </source>
</evidence>
<name>A0A927BVR7_9BACL</name>
<protein>
    <submittedName>
        <fullName evidence="9">Cytochrome c</fullName>
    </submittedName>
</protein>
<evidence type="ECO:0000256" key="4">
    <source>
        <dbReference type="ARBA" id="ARBA00022982"/>
    </source>
</evidence>
<dbReference type="InterPro" id="IPR051811">
    <property type="entry name" value="Cytochrome_c550/c551-like"/>
</dbReference>
<dbReference type="Pfam" id="PF13442">
    <property type="entry name" value="Cytochrome_CBB3"/>
    <property type="match status" value="1"/>
</dbReference>
<dbReference type="AlphaFoldDB" id="A0A927BVR7"/>
<feature type="domain" description="Cytochrome c" evidence="8">
    <location>
        <begin position="45"/>
        <end position="120"/>
    </location>
</feature>
<evidence type="ECO:0000256" key="2">
    <source>
        <dbReference type="ARBA" id="ARBA00022617"/>
    </source>
</evidence>
<sequence length="120" mass="12871">MKWAMFGVFIAAVLLSVYLLLFELPEKESSEETPEETVVLPDTPVDAGAAETLYAQSCIGCHGDQMQGGMGPALSAVGSSMTREEIYTKIMEGGGGMPSFETQLSEDEIINVSGWLADMK</sequence>
<dbReference type="PANTHER" id="PTHR37823:SF4">
    <property type="entry name" value="MENAQUINOL-CYTOCHROME C REDUCTASE CYTOCHROME B_C SUBUNIT"/>
    <property type="match status" value="1"/>
</dbReference>
<dbReference type="Proteomes" id="UP000621560">
    <property type="component" value="Unassembled WGS sequence"/>
</dbReference>
<keyword evidence="5 7" id="KW-0408">Iron</keyword>
<dbReference type="GO" id="GO:0009055">
    <property type="term" value="F:electron transfer activity"/>
    <property type="evidence" value="ECO:0007669"/>
    <property type="project" value="InterPro"/>
</dbReference>
<reference evidence="9" key="1">
    <citation type="submission" date="2020-09" db="EMBL/GenBank/DDBJ databases">
        <title>A novel bacterium of genus Paenibacillus, isolated from South China Sea.</title>
        <authorList>
            <person name="Huang H."/>
            <person name="Mo K."/>
            <person name="Hu Y."/>
        </authorList>
    </citation>
    <scope>NUCLEOTIDE SEQUENCE</scope>
    <source>
        <strain evidence="9">IB182496</strain>
    </source>
</reference>
<keyword evidence="10" id="KW-1185">Reference proteome</keyword>
<dbReference type="SUPFAM" id="SSF46626">
    <property type="entry name" value="Cytochrome c"/>
    <property type="match status" value="1"/>
</dbReference>
<dbReference type="InterPro" id="IPR036909">
    <property type="entry name" value="Cyt_c-like_dom_sf"/>
</dbReference>
<proteinExistence type="predicted"/>
<keyword evidence="4" id="KW-0249">Electron transport</keyword>
<dbReference type="InterPro" id="IPR009056">
    <property type="entry name" value="Cyt_c-like_dom"/>
</dbReference>
<gene>
    <name evidence="9" type="ORF">IDH44_21305</name>
</gene>
<evidence type="ECO:0000313" key="10">
    <source>
        <dbReference type="Proteomes" id="UP000621560"/>
    </source>
</evidence>
<dbReference type="RefSeq" id="WP_190920842.1">
    <property type="nucleotide sequence ID" value="NZ_JACXIZ010000044.1"/>
</dbReference>
<organism evidence="9 10">
    <name type="scientific">Paenibacillus sabuli</name>
    <dbReference type="NCBI Taxonomy" id="2772509"/>
    <lineage>
        <taxon>Bacteria</taxon>
        <taxon>Bacillati</taxon>
        <taxon>Bacillota</taxon>
        <taxon>Bacilli</taxon>
        <taxon>Bacillales</taxon>
        <taxon>Paenibacillaceae</taxon>
        <taxon>Paenibacillus</taxon>
    </lineage>
</organism>
<evidence type="ECO:0000259" key="8">
    <source>
        <dbReference type="PROSITE" id="PS51007"/>
    </source>
</evidence>
<evidence type="ECO:0000256" key="6">
    <source>
        <dbReference type="PIRSR" id="PIRSR000025-1"/>
    </source>
</evidence>
<dbReference type="PROSITE" id="PS51007">
    <property type="entry name" value="CYTC"/>
    <property type="match status" value="1"/>
</dbReference>
<keyword evidence="1" id="KW-0813">Transport</keyword>
<evidence type="ECO:0000256" key="5">
    <source>
        <dbReference type="ARBA" id="ARBA00023004"/>
    </source>
</evidence>